<dbReference type="Pfam" id="PF08042">
    <property type="entry name" value="PqqA"/>
    <property type="match status" value="1"/>
</dbReference>
<dbReference type="Proteomes" id="UP000192923">
    <property type="component" value="Unassembled WGS sequence"/>
</dbReference>
<evidence type="ECO:0000256" key="4">
    <source>
        <dbReference type="ARBA" id="ARBA00022905"/>
    </source>
</evidence>
<evidence type="ECO:0000256" key="5">
    <source>
        <dbReference type="ARBA" id="ARBA00024749"/>
    </source>
</evidence>
<keyword evidence="9" id="KW-1185">Reference proteome</keyword>
<dbReference type="AlphaFoldDB" id="A0A1Y6D760"/>
<evidence type="ECO:0000256" key="3">
    <source>
        <dbReference type="ARBA" id="ARBA00015086"/>
    </source>
</evidence>
<dbReference type="NCBIfam" id="TIGR02107">
    <property type="entry name" value="PQQ_syn_pqqA"/>
    <property type="match status" value="1"/>
</dbReference>
<accession>A0A1Y6D760</accession>
<evidence type="ECO:0000256" key="1">
    <source>
        <dbReference type="ARBA" id="ARBA00004886"/>
    </source>
</evidence>
<proteinExistence type="inferred from homology"/>
<dbReference type="UniPathway" id="UPA00539"/>
<protein>
    <recommendedName>
        <fullName evidence="3 7">Coenzyme PQQ synthesis protein A</fullName>
    </recommendedName>
    <alternativeName>
        <fullName evidence="6 7">Pyrroloquinoline quinone biosynthesis protein A</fullName>
    </alternativeName>
</protein>
<dbReference type="GO" id="GO:0018189">
    <property type="term" value="P:pyrroloquinoline quinone biosynthetic process"/>
    <property type="evidence" value="ECO:0007669"/>
    <property type="project" value="UniProtKB-UniRule"/>
</dbReference>
<comment type="similarity">
    <text evidence="2 7">Belongs to the PqqA family.</text>
</comment>
<dbReference type="RefSeq" id="WP_085216321.1">
    <property type="nucleotide sequence ID" value="NZ_FXAM01000001.1"/>
</dbReference>
<gene>
    <name evidence="7" type="primary">pqqA</name>
    <name evidence="8" type="ORF">SAMN02949497_4039</name>
</gene>
<reference evidence="8 9" key="1">
    <citation type="submission" date="2016-12" db="EMBL/GenBank/DDBJ databases">
        <authorList>
            <person name="Song W.-J."/>
            <person name="Kurnit D.M."/>
        </authorList>
    </citation>
    <scope>NUCLEOTIDE SEQUENCE [LARGE SCALE GENOMIC DNA]</scope>
    <source>
        <strain evidence="8 9">175</strain>
    </source>
</reference>
<evidence type="ECO:0000256" key="6">
    <source>
        <dbReference type="ARBA" id="ARBA00030967"/>
    </source>
</evidence>
<evidence type="ECO:0000313" key="9">
    <source>
        <dbReference type="Proteomes" id="UP000192923"/>
    </source>
</evidence>
<keyword evidence="4 7" id="KW-0884">PQQ biosynthesis</keyword>
<evidence type="ECO:0000313" key="8">
    <source>
        <dbReference type="EMBL" id="SMF96633.1"/>
    </source>
</evidence>
<dbReference type="InterPro" id="IPR011725">
    <property type="entry name" value="PQQ_synth_PqqA"/>
</dbReference>
<evidence type="ECO:0000256" key="2">
    <source>
        <dbReference type="ARBA" id="ARBA00009325"/>
    </source>
</evidence>
<comment type="function">
    <text evidence="5 7">Required for coenzyme pyrroloquinoline quinone (PQQ) biosynthesis. PQQ is probably formed by cross-linking a specific glutamate to a specific tyrosine residue and excising these residues from the peptide.</text>
</comment>
<sequence length="24" mass="3047">MIWETPTYTDLRFGFEVTMYIYNR</sequence>
<dbReference type="HAMAP" id="MF_00656">
    <property type="entry name" value="PQQ_syn_PqqA"/>
    <property type="match status" value="1"/>
</dbReference>
<dbReference type="STRING" id="1760988.SAMN02949497_4039"/>
<evidence type="ECO:0000256" key="7">
    <source>
        <dbReference type="HAMAP-Rule" id="MF_00656"/>
    </source>
</evidence>
<comment type="pathway">
    <text evidence="1 7">Cofactor biosynthesis; pyrroloquinoline quinone biosynthesis.</text>
</comment>
<feature type="cross-link" description="Pyrroloquinoline quinone (Glu-Tyr)" evidence="7">
    <location>
        <begin position="16"/>
        <end position="20"/>
    </location>
</feature>
<dbReference type="EMBL" id="FXAM01000001">
    <property type="protein sequence ID" value="SMF96633.1"/>
    <property type="molecule type" value="Genomic_DNA"/>
</dbReference>
<organism evidence="8 9">
    <name type="scientific">Methylomagnum ishizawai</name>
    <dbReference type="NCBI Taxonomy" id="1760988"/>
    <lineage>
        <taxon>Bacteria</taxon>
        <taxon>Pseudomonadati</taxon>
        <taxon>Pseudomonadota</taxon>
        <taxon>Gammaproteobacteria</taxon>
        <taxon>Methylococcales</taxon>
        <taxon>Methylococcaceae</taxon>
        <taxon>Methylomagnum</taxon>
    </lineage>
</organism>
<name>A0A1Y6D760_9GAMM</name>